<keyword evidence="10" id="KW-1133">Transmembrane helix</keyword>
<feature type="chain" id="PRO_5024396748" description="histidine kinase" evidence="11">
    <location>
        <begin position="22"/>
        <end position="1402"/>
    </location>
</feature>
<dbReference type="PRINTS" id="PR00344">
    <property type="entry name" value="BCTRLSENSOR"/>
</dbReference>
<dbReference type="Gene3D" id="3.40.50.2300">
    <property type="match status" value="1"/>
</dbReference>
<proteinExistence type="predicted"/>
<dbReference type="InterPro" id="IPR036890">
    <property type="entry name" value="HATPase_C_sf"/>
</dbReference>
<evidence type="ECO:0000256" key="4">
    <source>
        <dbReference type="ARBA" id="ARBA00022679"/>
    </source>
</evidence>
<keyword evidence="3 9" id="KW-0597">Phosphoprotein</keyword>
<comment type="caution">
    <text evidence="15">The sequence shown here is derived from an EMBL/GenBank/DDBJ whole genome shotgun (WGS) entry which is preliminary data.</text>
</comment>
<dbReference type="InterPro" id="IPR011123">
    <property type="entry name" value="Y_Y_Y"/>
</dbReference>
<dbReference type="Gene3D" id="1.10.287.130">
    <property type="match status" value="1"/>
</dbReference>
<reference evidence="15 18" key="1">
    <citation type="journal article" date="2015" name="Int. J. Syst. Evol. Microbiol.">
        <title>Algibacter amylolyticus sp. nov., isolated from intertidal sediment.</title>
        <authorList>
            <person name="Zhang D.C."/>
            <person name="Wu J."/>
            <person name="Neuner K."/>
            <person name="Yao J."/>
            <person name="Margesin R."/>
        </authorList>
    </citation>
    <scope>NUCLEOTIDE SEQUENCE [LARGE SCALE GENOMIC DNA]</scope>
    <source>
        <strain evidence="15 18">RU-4-M-4</strain>
    </source>
</reference>
<dbReference type="FunFam" id="3.30.565.10:FF:000006">
    <property type="entry name" value="Sensor histidine kinase WalK"/>
    <property type="match status" value="1"/>
</dbReference>
<dbReference type="EMBL" id="VMBF01000004">
    <property type="protein sequence ID" value="TSJ77664.1"/>
    <property type="molecule type" value="Genomic_DNA"/>
</dbReference>
<evidence type="ECO:0000259" key="12">
    <source>
        <dbReference type="PROSITE" id="PS01124"/>
    </source>
</evidence>
<evidence type="ECO:0000256" key="11">
    <source>
        <dbReference type="SAM" id="SignalP"/>
    </source>
</evidence>
<dbReference type="SUPFAM" id="SSF47384">
    <property type="entry name" value="Homodimeric domain of signal transducing histidine kinase"/>
    <property type="match status" value="1"/>
</dbReference>
<feature type="domain" description="Response regulatory" evidence="14">
    <location>
        <begin position="1146"/>
        <end position="1261"/>
    </location>
</feature>
<evidence type="ECO:0000313" key="16">
    <source>
        <dbReference type="EMBL" id="TSJ77664.1"/>
    </source>
</evidence>
<dbReference type="Pfam" id="PF00512">
    <property type="entry name" value="HisKA"/>
    <property type="match status" value="1"/>
</dbReference>
<feature type="modified residue" description="4-aspartylphosphate" evidence="9">
    <location>
        <position position="1194"/>
    </location>
</feature>
<keyword evidence="10" id="KW-0812">Transmembrane</keyword>
<dbReference type="SUPFAM" id="SSF63829">
    <property type="entry name" value="Calcium-dependent phosphotriesterase"/>
    <property type="match status" value="3"/>
</dbReference>
<reference evidence="15" key="3">
    <citation type="submission" date="2019-09" db="EMBL/GenBank/DDBJ databases">
        <authorList>
            <person name="Zhang D.-C."/>
        </authorList>
    </citation>
    <scope>NUCLEOTIDE SEQUENCE</scope>
    <source>
        <strain evidence="15">RU-4-M-4</strain>
    </source>
</reference>
<dbReference type="InterPro" id="IPR001789">
    <property type="entry name" value="Sig_transdc_resp-reg_receiver"/>
</dbReference>
<accession>A0A5M7B909</accession>
<evidence type="ECO:0000256" key="3">
    <source>
        <dbReference type="ARBA" id="ARBA00022553"/>
    </source>
</evidence>
<keyword evidence="5" id="KW-0418">Kinase</keyword>
<evidence type="ECO:0000259" key="14">
    <source>
        <dbReference type="PROSITE" id="PS50110"/>
    </source>
</evidence>
<evidence type="ECO:0000313" key="15">
    <source>
        <dbReference type="EMBL" id="KAA5825170.1"/>
    </source>
</evidence>
<dbReference type="InterPro" id="IPR036097">
    <property type="entry name" value="HisK_dim/P_sf"/>
</dbReference>
<dbReference type="SMART" id="SM00387">
    <property type="entry name" value="HATPase_c"/>
    <property type="match status" value="1"/>
</dbReference>
<dbReference type="FunFam" id="1.10.287.130:FF:000045">
    <property type="entry name" value="Two-component system sensor histidine kinase/response regulator"/>
    <property type="match status" value="1"/>
</dbReference>
<dbReference type="EC" id="2.7.13.3" evidence="2"/>
<dbReference type="PROSITE" id="PS01124">
    <property type="entry name" value="HTH_ARAC_FAMILY_2"/>
    <property type="match status" value="1"/>
</dbReference>
<dbReference type="InterPro" id="IPR003594">
    <property type="entry name" value="HATPase_dom"/>
</dbReference>
<dbReference type="InterPro" id="IPR013783">
    <property type="entry name" value="Ig-like_fold"/>
</dbReference>
<sequence length="1402" mass="159617">MSIKKGCISVLCCLIACFSYGQFNNIKFENLDTYNGLSSSTCEEIFQDKEGFLWFGTIDGLNKYNGYEFEVFRSVLNDSTSISNNRVNAIAEDNEGNLWVGTTNGLNLFNKKTNKFTRVNLYGQIAMSNSSEKIINDLLFDSANNTLWVATNIGAIKIILSDYSGNQNNFTYSYYINDQSNVTSIDNNGVNVILKDENNIIWIGTKGAHLNRYNAKKDNFDRVYIENKESYELDHIPKKVVIDTDGDFWIGNDLSNLIFWDKDQNYFKHVSLSDRSVPIFDIYQDKNGLFWVSTDVFGLYIFKKENNNAVLLKHILNDYADPFSLPNNKPTKIIEDRNGIYWIGSYDKGVSKLDLSNNSFGHYYYKANNANGLSEKTVQSVMQDSKGRIWISTYNGGLNLFDEKTESFKHYGNDPDPKKTLNSTQILYTFESHDGAIWVCTVDGGVNKFNPETKTFQAYLHNDSDSLSIGQSSVWTGVEDSKNRIWFGLRTEGVSLYNPKTNHFSNYKSHFGKEKRLLSNSVLCMFTDSNERLFIGTSLGLNYVNLNNLKEFIPKTINFNQVKAKALEGVGVNYVTEDHLGNIWVGSDKGVYKLDSNLNILKSYSSLDGLPNNLVVGIVEDDNYNIWITTKGGLSLLDTRTHQFKNFNTHDGLQGPEFQSKSIFKTQNGRILIGGINGFNIFHPNDVIIPASVNLKPRITNFKLNNKTVVAEDVVNGRVLLHKDIDEVKDLVLKHNENYISFEFLALYFVNPEQVQYAYRMKGLDDDFINLGSNRVVNLSNLEPGDYTFEVKASANTEWEKNQTAFVNIEILPPLWRTWWAYLIYFLIGVFLFWIVAKYYTSKVQEEQKHELDQMKLQFFVNVSHEFRTPLTLILNPVDKILSNYNSDPESVKTSALSIQRSARRLLHLVNQLLDYRKMDVGMSPLQLEKGDIVKFSQDIFSLFKDLAFKKEINYTFESDSSKIISLFDYDKVEKIITNLISNAIKFTNSGGDITISVNRVEDSGNSAKLPFLKNDGLSDYIEIIVKDTGVGLDKEQIRRIFSRFYNLDENKAGTGIGLNFTKGLVELHGGEILVESKHKKGTMFIVKLPLNLDGKAETVENVKNEFLINSMKAVEYDMLISNDDLPRVNQKSSASTDEEGGKLPIVLIVEDNKELRVHLSNDLNGEYIVKEAVNGAEGLIAVKKHMPDIIISDVMMPKMDGFEMCKLIKSDIETCHIPVILLTAKTLVEDRIHGYEHGADGYLAKPFVTKVLRARIVNLLESKKRLRKRFSEIGGVFPSSEVTTNNLDEAFLDKATRIIIENISDIDFKQEHLLKEMNIGRSQFYRKINNLTGSNPSNFIRTIRLRYASELLLKNDYSIKEVTHMTGFNSTAYFSKTFKELFNVTPSQFIEQSNTESEQQE</sequence>
<dbReference type="Pfam" id="PF07495">
    <property type="entry name" value="Y_Y_Y"/>
    <property type="match status" value="1"/>
</dbReference>
<dbReference type="PROSITE" id="PS50110">
    <property type="entry name" value="RESPONSE_REGULATORY"/>
    <property type="match status" value="1"/>
</dbReference>
<dbReference type="Proteomes" id="UP000315145">
    <property type="component" value="Unassembled WGS sequence"/>
</dbReference>
<dbReference type="GO" id="GO:0003700">
    <property type="term" value="F:DNA-binding transcription factor activity"/>
    <property type="evidence" value="ECO:0007669"/>
    <property type="project" value="InterPro"/>
</dbReference>
<dbReference type="SMART" id="SM00342">
    <property type="entry name" value="HTH_ARAC"/>
    <property type="match status" value="1"/>
</dbReference>
<feature type="domain" description="HTH araC/xylS-type" evidence="12">
    <location>
        <begin position="1294"/>
        <end position="1393"/>
    </location>
</feature>
<keyword evidence="4" id="KW-0808">Transferase</keyword>
<gene>
    <name evidence="15" type="ORF">F2B50_08220</name>
    <name evidence="16" type="ORF">FPF71_08220</name>
</gene>
<dbReference type="InterPro" id="IPR004358">
    <property type="entry name" value="Sig_transdc_His_kin-like_C"/>
</dbReference>
<dbReference type="InterPro" id="IPR009057">
    <property type="entry name" value="Homeodomain-like_sf"/>
</dbReference>
<dbReference type="InterPro" id="IPR018062">
    <property type="entry name" value="HTH_AraC-typ_CS"/>
</dbReference>
<dbReference type="InterPro" id="IPR005467">
    <property type="entry name" value="His_kinase_dom"/>
</dbReference>
<dbReference type="Pfam" id="PF07494">
    <property type="entry name" value="Reg_prop"/>
    <property type="match status" value="4"/>
</dbReference>
<dbReference type="InterPro" id="IPR015943">
    <property type="entry name" value="WD40/YVTN_repeat-like_dom_sf"/>
</dbReference>
<dbReference type="PROSITE" id="PS50109">
    <property type="entry name" value="HIS_KIN"/>
    <property type="match status" value="1"/>
</dbReference>
<evidence type="ECO:0000256" key="9">
    <source>
        <dbReference type="PROSITE-ProRule" id="PRU00169"/>
    </source>
</evidence>
<dbReference type="GO" id="GO:0000155">
    <property type="term" value="F:phosphorelay sensor kinase activity"/>
    <property type="evidence" value="ECO:0007669"/>
    <property type="project" value="InterPro"/>
</dbReference>
<evidence type="ECO:0000256" key="8">
    <source>
        <dbReference type="ARBA" id="ARBA00023163"/>
    </source>
</evidence>
<dbReference type="InterPro" id="IPR011006">
    <property type="entry name" value="CheY-like_superfamily"/>
</dbReference>
<dbReference type="Proteomes" id="UP000322315">
    <property type="component" value="Unassembled WGS sequence"/>
</dbReference>
<dbReference type="PANTHER" id="PTHR43547:SF2">
    <property type="entry name" value="HYBRID SIGNAL TRANSDUCTION HISTIDINE KINASE C"/>
    <property type="match status" value="1"/>
</dbReference>
<reference evidence="16 17" key="2">
    <citation type="submission" date="2019-07" db="EMBL/GenBank/DDBJ databases">
        <title>Algibacter marinivivus sp. nov., isolated from the surface of a marine red alga.</title>
        <authorList>
            <person name="Zhong X."/>
            <person name="Xu W."/>
            <person name="Zhang Y."/>
            <person name="Zhang Q."/>
            <person name="Du Z."/>
        </authorList>
    </citation>
    <scope>NUCLEOTIDE SEQUENCE [LARGE SCALE GENOMIC DNA]</scope>
    <source>
        <strain evidence="16 17">RU-4-M-4</strain>
    </source>
</reference>
<evidence type="ECO:0000256" key="6">
    <source>
        <dbReference type="ARBA" id="ARBA00023015"/>
    </source>
</evidence>
<comment type="catalytic activity">
    <reaction evidence="1">
        <text>ATP + protein L-histidine = ADP + protein N-phospho-L-histidine.</text>
        <dbReference type="EC" id="2.7.13.3"/>
    </reaction>
</comment>
<dbReference type="InterPro" id="IPR018060">
    <property type="entry name" value="HTH_AraC"/>
</dbReference>
<evidence type="ECO:0000256" key="2">
    <source>
        <dbReference type="ARBA" id="ARBA00012438"/>
    </source>
</evidence>
<feature type="signal peptide" evidence="11">
    <location>
        <begin position="1"/>
        <end position="21"/>
    </location>
</feature>
<dbReference type="Pfam" id="PF02518">
    <property type="entry name" value="HATPase_c"/>
    <property type="match status" value="1"/>
</dbReference>
<dbReference type="EMBL" id="VWRS01000004">
    <property type="protein sequence ID" value="KAA5825170.1"/>
    <property type="molecule type" value="Genomic_DNA"/>
</dbReference>
<keyword evidence="7" id="KW-0238">DNA-binding</keyword>
<dbReference type="Gene3D" id="2.60.40.10">
    <property type="entry name" value="Immunoglobulins"/>
    <property type="match status" value="1"/>
</dbReference>
<dbReference type="RefSeq" id="WP_144116202.1">
    <property type="nucleotide sequence ID" value="NZ_JACHGE010000005.1"/>
</dbReference>
<feature type="domain" description="Histidine kinase" evidence="13">
    <location>
        <begin position="862"/>
        <end position="1093"/>
    </location>
</feature>
<dbReference type="Gene3D" id="3.30.565.10">
    <property type="entry name" value="Histidine kinase-like ATPase, C-terminal domain"/>
    <property type="match status" value="1"/>
</dbReference>
<protein>
    <recommendedName>
        <fullName evidence="2">histidine kinase</fullName>
        <ecNumber evidence="2">2.7.13.3</ecNumber>
    </recommendedName>
</protein>
<dbReference type="PROSITE" id="PS00041">
    <property type="entry name" value="HTH_ARAC_FAMILY_1"/>
    <property type="match status" value="1"/>
</dbReference>
<evidence type="ECO:0000256" key="1">
    <source>
        <dbReference type="ARBA" id="ARBA00000085"/>
    </source>
</evidence>
<dbReference type="Pfam" id="PF00072">
    <property type="entry name" value="Response_reg"/>
    <property type="match status" value="1"/>
</dbReference>
<keyword evidence="6" id="KW-0805">Transcription regulation</keyword>
<dbReference type="OrthoDB" id="1522078at2"/>
<organism evidence="15 18">
    <name type="scientific">Algibacter amylolyticus</name>
    <dbReference type="NCBI Taxonomy" id="1608400"/>
    <lineage>
        <taxon>Bacteria</taxon>
        <taxon>Pseudomonadati</taxon>
        <taxon>Bacteroidota</taxon>
        <taxon>Flavobacteriia</taxon>
        <taxon>Flavobacteriales</taxon>
        <taxon>Flavobacteriaceae</taxon>
        <taxon>Algibacter</taxon>
    </lineage>
</organism>
<feature type="transmembrane region" description="Helical" evidence="10">
    <location>
        <begin position="819"/>
        <end position="840"/>
    </location>
</feature>
<evidence type="ECO:0000313" key="17">
    <source>
        <dbReference type="Proteomes" id="UP000315145"/>
    </source>
</evidence>
<dbReference type="InterPro" id="IPR003661">
    <property type="entry name" value="HisK_dim/P_dom"/>
</dbReference>
<keyword evidence="10" id="KW-0472">Membrane</keyword>
<name>A0A5M7B909_9FLAO</name>
<dbReference type="Pfam" id="PF12833">
    <property type="entry name" value="HTH_18"/>
    <property type="match status" value="1"/>
</dbReference>
<dbReference type="SUPFAM" id="SSF52172">
    <property type="entry name" value="CheY-like"/>
    <property type="match status" value="1"/>
</dbReference>
<dbReference type="Gene3D" id="1.10.10.60">
    <property type="entry name" value="Homeodomain-like"/>
    <property type="match status" value="1"/>
</dbReference>
<keyword evidence="17" id="KW-1185">Reference proteome</keyword>
<evidence type="ECO:0000259" key="13">
    <source>
        <dbReference type="PROSITE" id="PS50109"/>
    </source>
</evidence>
<evidence type="ECO:0000256" key="7">
    <source>
        <dbReference type="ARBA" id="ARBA00023125"/>
    </source>
</evidence>
<keyword evidence="11" id="KW-0732">Signal</keyword>
<dbReference type="CDD" id="cd17574">
    <property type="entry name" value="REC_OmpR"/>
    <property type="match status" value="1"/>
</dbReference>
<dbReference type="SMART" id="SM00388">
    <property type="entry name" value="HisKA"/>
    <property type="match status" value="1"/>
</dbReference>
<dbReference type="SMART" id="SM00448">
    <property type="entry name" value="REC"/>
    <property type="match status" value="1"/>
</dbReference>
<evidence type="ECO:0000256" key="10">
    <source>
        <dbReference type="SAM" id="Phobius"/>
    </source>
</evidence>
<dbReference type="CDD" id="cd00082">
    <property type="entry name" value="HisKA"/>
    <property type="match status" value="1"/>
</dbReference>
<dbReference type="InterPro" id="IPR011110">
    <property type="entry name" value="Reg_prop"/>
</dbReference>
<dbReference type="PANTHER" id="PTHR43547">
    <property type="entry name" value="TWO-COMPONENT HISTIDINE KINASE"/>
    <property type="match status" value="1"/>
</dbReference>
<dbReference type="Gene3D" id="2.130.10.10">
    <property type="entry name" value="YVTN repeat-like/Quinoprotein amine dehydrogenase"/>
    <property type="match status" value="3"/>
</dbReference>
<keyword evidence="8" id="KW-0804">Transcription</keyword>
<evidence type="ECO:0000313" key="18">
    <source>
        <dbReference type="Proteomes" id="UP000322315"/>
    </source>
</evidence>
<dbReference type="SUPFAM" id="SSF55874">
    <property type="entry name" value="ATPase domain of HSP90 chaperone/DNA topoisomerase II/histidine kinase"/>
    <property type="match status" value="1"/>
</dbReference>
<dbReference type="GO" id="GO:0043565">
    <property type="term" value="F:sequence-specific DNA binding"/>
    <property type="evidence" value="ECO:0007669"/>
    <property type="project" value="InterPro"/>
</dbReference>
<dbReference type="SUPFAM" id="SSF46689">
    <property type="entry name" value="Homeodomain-like"/>
    <property type="match status" value="1"/>
</dbReference>
<evidence type="ECO:0000256" key="5">
    <source>
        <dbReference type="ARBA" id="ARBA00022777"/>
    </source>
</evidence>